<name>A0AAV9NA11_9EURO</name>
<evidence type="ECO:0000256" key="1">
    <source>
        <dbReference type="ARBA" id="ARBA00023015"/>
    </source>
</evidence>
<accession>A0AAV9NA11</accession>
<dbReference type="PANTHER" id="PTHR47424:SF5">
    <property type="entry name" value="ZN(II)2CYS6 TRANSCRIPTION FACTOR (EUROFUNG)"/>
    <property type="match status" value="1"/>
</dbReference>
<dbReference type="GO" id="GO:0008270">
    <property type="term" value="F:zinc ion binding"/>
    <property type="evidence" value="ECO:0007669"/>
    <property type="project" value="InterPro"/>
</dbReference>
<feature type="region of interest" description="Disordered" evidence="4">
    <location>
        <begin position="526"/>
        <end position="550"/>
    </location>
</feature>
<keyword evidence="2" id="KW-0804">Transcription</keyword>
<evidence type="ECO:0000313" key="7">
    <source>
        <dbReference type="Proteomes" id="UP001358417"/>
    </source>
</evidence>
<keyword evidence="1" id="KW-0805">Transcription regulation</keyword>
<dbReference type="Pfam" id="PF04082">
    <property type="entry name" value="Fungal_trans"/>
    <property type="match status" value="1"/>
</dbReference>
<proteinExistence type="predicted"/>
<evidence type="ECO:0000256" key="2">
    <source>
        <dbReference type="ARBA" id="ARBA00023163"/>
    </source>
</evidence>
<dbReference type="Proteomes" id="UP001358417">
    <property type="component" value="Unassembled WGS sequence"/>
</dbReference>
<evidence type="ECO:0000259" key="5">
    <source>
        <dbReference type="SMART" id="SM00906"/>
    </source>
</evidence>
<dbReference type="SMART" id="SM00906">
    <property type="entry name" value="Fungal_trans"/>
    <property type="match status" value="1"/>
</dbReference>
<feature type="domain" description="Xylanolytic transcriptional activator regulatory" evidence="5">
    <location>
        <begin position="138"/>
        <end position="213"/>
    </location>
</feature>
<dbReference type="GO" id="GO:0000981">
    <property type="term" value="F:DNA-binding transcription factor activity, RNA polymerase II-specific"/>
    <property type="evidence" value="ECO:0007669"/>
    <property type="project" value="TreeGrafter"/>
</dbReference>
<dbReference type="EMBL" id="JAVRRD010000013">
    <property type="protein sequence ID" value="KAK5052718.1"/>
    <property type="molecule type" value="Genomic_DNA"/>
</dbReference>
<dbReference type="GeneID" id="89970791"/>
<comment type="caution">
    <text evidence="6">The sequence shown here is derived from an EMBL/GenBank/DDBJ whole genome shotgun (WGS) entry which is preliminary data.</text>
</comment>
<dbReference type="AlphaFoldDB" id="A0AAV9NA11"/>
<dbReference type="GO" id="GO:0000978">
    <property type="term" value="F:RNA polymerase II cis-regulatory region sequence-specific DNA binding"/>
    <property type="evidence" value="ECO:0007669"/>
    <property type="project" value="TreeGrafter"/>
</dbReference>
<keyword evidence="7" id="KW-1185">Reference proteome</keyword>
<organism evidence="6 7">
    <name type="scientific">Exophiala bonariae</name>
    <dbReference type="NCBI Taxonomy" id="1690606"/>
    <lineage>
        <taxon>Eukaryota</taxon>
        <taxon>Fungi</taxon>
        <taxon>Dikarya</taxon>
        <taxon>Ascomycota</taxon>
        <taxon>Pezizomycotina</taxon>
        <taxon>Eurotiomycetes</taxon>
        <taxon>Chaetothyriomycetidae</taxon>
        <taxon>Chaetothyriales</taxon>
        <taxon>Herpotrichiellaceae</taxon>
        <taxon>Exophiala</taxon>
    </lineage>
</organism>
<dbReference type="GO" id="GO:0006351">
    <property type="term" value="P:DNA-templated transcription"/>
    <property type="evidence" value="ECO:0007669"/>
    <property type="project" value="InterPro"/>
</dbReference>
<dbReference type="RefSeq" id="XP_064706418.1">
    <property type="nucleotide sequence ID" value="XM_064846193.1"/>
</dbReference>
<evidence type="ECO:0000256" key="3">
    <source>
        <dbReference type="ARBA" id="ARBA00023242"/>
    </source>
</evidence>
<dbReference type="InterPro" id="IPR007219">
    <property type="entry name" value="XnlR_reg_dom"/>
</dbReference>
<protein>
    <recommendedName>
        <fullName evidence="5">Xylanolytic transcriptional activator regulatory domain-containing protein</fullName>
    </recommendedName>
</protein>
<keyword evidence="3" id="KW-0539">Nucleus</keyword>
<dbReference type="GO" id="GO:0000435">
    <property type="term" value="P:positive regulation of transcription from RNA polymerase II promoter by galactose"/>
    <property type="evidence" value="ECO:0007669"/>
    <property type="project" value="TreeGrafter"/>
</dbReference>
<gene>
    <name evidence="6" type="ORF">LTR84_002584</name>
</gene>
<dbReference type="GO" id="GO:0005634">
    <property type="term" value="C:nucleus"/>
    <property type="evidence" value="ECO:0007669"/>
    <property type="project" value="TreeGrafter"/>
</dbReference>
<feature type="compositionally biased region" description="Low complexity" evidence="4">
    <location>
        <begin position="532"/>
        <end position="542"/>
    </location>
</feature>
<dbReference type="PANTHER" id="PTHR47424">
    <property type="entry name" value="REGULATORY PROTEIN GAL4"/>
    <property type="match status" value="1"/>
</dbReference>
<evidence type="ECO:0000313" key="6">
    <source>
        <dbReference type="EMBL" id="KAK5052718.1"/>
    </source>
</evidence>
<dbReference type="CDD" id="cd12148">
    <property type="entry name" value="fungal_TF_MHR"/>
    <property type="match status" value="1"/>
</dbReference>
<evidence type="ECO:0000256" key="4">
    <source>
        <dbReference type="SAM" id="MobiDB-lite"/>
    </source>
</evidence>
<reference evidence="6 7" key="1">
    <citation type="submission" date="2023-08" db="EMBL/GenBank/DDBJ databases">
        <title>Black Yeasts Isolated from many extreme environments.</title>
        <authorList>
            <person name="Coleine C."/>
            <person name="Stajich J.E."/>
            <person name="Selbmann L."/>
        </authorList>
    </citation>
    <scope>NUCLEOTIDE SEQUENCE [LARGE SCALE GENOMIC DNA]</scope>
    <source>
        <strain evidence="6 7">CCFEE 5792</strain>
    </source>
</reference>
<sequence length="562" mass="63438">MAIACHPLLSLSHAEARRLVDVYEDECGSVYPLIDIVHLRNFTTQLYESVTVSTNPTTWRAFKLDQSSKRHFNTLEIVLAIALVIEGHGATDLSSALMDELEAEIDHRPSGVSADTHLAEILTLMSFYQFYRDEEVLAWRTIGLAARIALEIGLHLNDPPFATFQSVQERELANRLFWCIYCLDRRWSFGTGLPFGIQEDDIDPSLQEPVDSYPFLFTSMIAHSRIGSKILKAFSGSDHLELSPKREETAFLKYQVQQWYNSLIPELRIEQGQEPVLESLSPARNRLRVLNCLRKNQLLMMIHRRTLYTQASIISDPQGARVAVDLAKNTINLLVRLGKTSEIYRSHAACFNYFLYSTLTVILLAAYHAKAQFHEYCREELHMALNLIGGISAKSNIARKLWKIIKHLKVTIPDTGILHYMETQQDNPGQQQDRLSHANRAYQHEHIIALPAPPSQLLNNNTRMGPPQTSTNPLSMTTSTGTSTAYGDSGNAFCTTSDYAVDGSLLSSELSDLFQAIDPTRYNQTPLQLFDPQQPQSSSQPSVHTSGFHLPRSFSRDVRTVF</sequence>
<dbReference type="InterPro" id="IPR051127">
    <property type="entry name" value="Fungal_SecMet_Regulators"/>
</dbReference>